<dbReference type="Proteomes" id="UP000472265">
    <property type="component" value="Chromosome 21"/>
</dbReference>
<dbReference type="PANTHER" id="PTHR22619:SF2">
    <property type="entry name" value="ZINC FINGER SWIM DOMAIN-CONTAINING PROTEIN 5"/>
    <property type="match status" value="1"/>
</dbReference>
<name>A0A671X4H3_SPAAU</name>
<feature type="compositionally biased region" description="Basic and acidic residues" evidence="4">
    <location>
        <begin position="1"/>
        <end position="10"/>
    </location>
</feature>
<dbReference type="Pfam" id="PF21055">
    <property type="entry name" value="ZSWIM4-8_C"/>
    <property type="match status" value="1"/>
</dbReference>
<dbReference type="GeneTree" id="ENSGT00940000158362"/>
<dbReference type="GO" id="GO:0008270">
    <property type="term" value="F:zinc ion binding"/>
    <property type="evidence" value="ECO:0007669"/>
    <property type="project" value="UniProtKB-KW"/>
</dbReference>
<keyword evidence="3" id="KW-0862">Zinc</keyword>
<evidence type="ECO:0000256" key="1">
    <source>
        <dbReference type="ARBA" id="ARBA00022723"/>
    </source>
</evidence>
<reference evidence="6" key="3">
    <citation type="submission" date="2025-09" db="UniProtKB">
        <authorList>
            <consortium name="Ensembl"/>
        </authorList>
    </citation>
    <scope>IDENTIFICATION</scope>
</reference>
<feature type="region of interest" description="Disordered" evidence="4">
    <location>
        <begin position="1"/>
        <end position="47"/>
    </location>
</feature>
<evidence type="ECO:0000313" key="7">
    <source>
        <dbReference type="Proteomes" id="UP000472265"/>
    </source>
</evidence>
<feature type="domain" description="ZSWIM4-8 C-terminal" evidence="5">
    <location>
        <begin position="814"/>
        <end position="991"/>
    </location>
</feature>
<dbReference type="GO" id="GO:0031462">
    <property type="term" value="C:Cul2-RING ubiquitin ligase complex"/>
    <property type="evidence" value="ECO:0007669"/>
    <property type="project" value="TreeGrafter"/>
</dbReference>
<evidence type="ECO:0000313" key="6">
    <source>
        <dbReference type="Ensembl" id="ENSSAUP00010043800.1"/>
    </source>
</evidence>
<reference evidence="6" key="1">
    <citation type="submission" date="2021-04" db="EMBL/GenBank/DDBJ databases">
        <authorList>
            <consortium name="Wellcome Sanger Institute Data Sharing"/>
        </authorList>
    </citation>
    <scope>NUCLEOTIDE SEQUENCE [LARGE SCALE GENOMIC DNA]</scope>
</reference>
<dbReference type="AlphaFoldDB" id="A0A671X4H3"/>
<reference evidence="6" key="2">
    <citation type="submission" date="2025-08" db="UniProtKB">
        <authorList>
            <consortium name="Ensembl"/>
        </authorList>
    </citation>
    <scope>IDENTIFICATION</scope>
</reference>
<evidence type="ECO:0000256" key="2">
    <source>
        <dbReference type="ARBA" id="ARBA00022771"/>
    </source>
</evidence>
<dbReference type="PANTHER" id="PTHR22619">
    <property type="entry name" value="ZINC FINGER SWIM DOMAIN CONTAINING PROTEIN 4, 5, 6"/>
    <property type="match status" value="1"/>
</dbReference>
<keyword evidence="2" id="KW-0863">Zinc-finger</keyword>
<protein>
    <submittedName>
        <fullName evidence="6">Zinc finger, SWIM-type containing 5</fullName>
    </submittedName>
</protein>
<sequence>MAEGRREHPHPLLSLPPASKRPCLRPAPRGPGPGPGHGSGLPSSRYRSPESLLDCAAKAVAEKWAFERVEERFERIPEPVQRRIVYWSFPRNEKEICMYSSFQCRVAVGTGDGLPFRRGIRLLETGCVENVLQVGFHLSGTVTEPATSSEPEVTHKVAISFDRCKITSVTCGCGNRDIFYCAHVVALSLYRIRKPEQVKLRLPISETLFQMNRDQLQKLVQYLITAHHTEVLPTAQKLADEILSSNSEINQVHGAPDPTAGASIDDDNCWHLDEDQVREQVKQFLSQGGYYGSGKQLNSMFAKVREMLRMRDSNGARMLTLITEQFMADPRLSLWRQQGTGMTDKCRQLWDELGALWVCVVLNPHCKSEEKSSWLKQLKKWGDMDVCPLEDGNYGSLRPPLLLQRGVTSTTNLEGWVGHPLDPIGCLFTTLTETCRPKTLHSFLSFFSEGDPRPPVYHHVPVWGSPDGGESYLTLALEVALMGMGQQRIMPEGLYAQDKVCRNEEQIVAKLQELELDDLLVQTLRKQAIQLLEAGPFSGLGEVIHRESVPMHTFAKYLFSALLPHDADLAYKVALRAMRLPVLESSAGSGDVGHPHHGISIVPSRYPRWFTLGHLESQQCELASTMLTAAKGDMLRLRTVLEAIQKNIHSSSLIFKLAQDAFKIATPADNPPDITLLNVALELGLQVMRMTLSTLNWRRREMVRWLVTCATEVGLRALVSILQSWYTLFTPTEATSIVAATVMSHNTILRLSLDYPQREELASCARTLALQCAMKDPQNCALSALTLCEKDHIAFETAYQIVIDAASTGMTYSQLFTIARYMEHRGYPLRSFKLASLAMTHLNLAYNQDTHPAINDVLWACALSHSLGKNELAAIIPLVVKSVHCATVLSDILRRCTMTAPGLAGIPGRRNSGKLMSTDKAPLRQLLDATISAYINTTHSRLTHISPRHYGEFIEFLSKARETFLLAQDGHIQFAQFIDNLKQIYKGKKKLMMLVRERFG</sequence>
<keyword evidence="7" id="KW-1185">Reference proteome</keyword>
<gene>
    <name evidence="6" type="primary">ZSWIM5</name>
    <name evidence="6" type="synonym">zswim5</name>
</gene>
<evidence type="ECO:0000256" key="3">
    <source>
        <dbReference type="ARBA" id="ARBA00022833"/>
    </source>
</evidence>
<keyword evidence="1" id="KW-0479">Metal-binding</keyword>
<dbReference type="Ensembl" id="ENSSAUT00010046083.1">
    <property type="protein sequence ID" value="ENSSAUP00010043800.1"/>
    <property type="gene ID" value="ENSSAUG00010018250.1"/>
</dbReference>
<organism evidence="6 7">
    <name type="scientific">Sparus aurata</name>
    <name type="common">Gilthead sea bream</name>
    <dbReference type="NCBI Taxonomy" id="8175"/>
    <lineage>
        <taxon>Eukaryota</taxon>
        <taxon>Metazoa</taxon>
        <taxon>Chordata</taxon>
        <taxon>Craniata</taxon>
        <taxon>Vertebrata</taxon>
        <taxon>Euteleostomi</taxon>
        <taxon>Actinopterygii</taxon>
        <taxon>Neopterygii</taxon>
        <taxon>Teleostei</taxon>
        <taxon>Neoteleostei</taxon>
        <taxon>Acanthomorphata</taxon>
        <taxon>Eupercaria</taxon>
        <taxon>Spariformes</taxon>
        <taxon>Sparidae</taxon>
        <taxon>Sparus</taxon>
    </lineage>
</organism>
<proteinExistence type="predicted"/>
<accession>A0A671X4H3</accession>
<dbReference type="InterPro" id="IPR048370">
    <property type="entry name" value="ZSWIM4-8_C"/>
</dbReference>
<evidence type="ECO:0000256" key="4">
    <source>
        <dbReference type="SAM" id="MobiDB-lite"/>
    </source>
</evidence>
<evidence type="ECO:0000259" key="5">
    <source>
        <dbReference type="Pfam" id="PF21055"/>
    </source>
</evidence>